<dbReference type="EMBL" id="JFFI01000388">
    <property type="protein sequence ID" value="KXH68071.1"/>
    <property type="molecule type" value="Genomic_DNA"/>
</dbReference>
<feature type="transmembrane region" description="Helical" evidence="9">
    <location>
        <begin position="196"/>
        <end position="218"/>
    </location>
</feature>
<dbReference type="Proteomes" id="UP000070121">
    <property type="component" value="Unassembled WGS sequence"/>
</dbReference>
<dbReference type="Gene3D" id="1.10.4160.10">
    <property type="entry name" value="Hydantoin permease"/>
    <property type="match status" value="1"/>
</dbReference>
<dbReference type="SMART" id="SM00906">
    <property type="entry name" value="Fungal_trans"/>
    <property type="match status" value="1"/>
</dbReference>
<dbReference type="PANTHER" id="PTHR30618:SF4">
    <property type="entry name" value="ALLANTOIN PERMEASE"/>
    <property type="match status" value="1"/>
</dbReference>
<feature type="transmembrane region" description="Helical" evidence="9">
    <location>
        <begin position="131"/>
        <end position="150"/>
    </location>
</feature>
<evidence type="ECO:0000313" key="12">
    <source>
        <dbReference type="Proteomes" id="UP000070121"/>
    </source>
</evidence>
<feature type="transmembrane region" description="Helical" evidence="9">
    <location>
        <begin position="244"/>
        <end position="264"/>
    </location>
</feature>
<proteinExistence type="inferred from homology"/>
<dbReference type="InterPro" id="IPR045225">
    <property type="entry name" value="Uracil/uridine/allantoin_perm"/>
</dbReference>
<comment type="subcellular location">
    <subcellularLocation>
        <location evidence="1">Membrane</location>
        <topology evidence="1">Multi-pass membrane protein</topology>
    </subcellularLocation>
</comment>
<dbReference type="PROSITE" id="PS50048">
    <property type="entry name" value="ZN2_CY6_FUNGAL_2"/>
    <property type="match status" value="1"/>
</dbReference>
<evidence type="ECO:0000256" key="1">
    <source>
        <dbReference type="ARBA" id="ARBA00004141"/>
    </source>
</evidence>
<feature type="region of interest" description="Disordered" evidence="8">
    <location>
        <begin position="569"/>
        <end position="636"/>
    </location>
</feature>
<dbReference type="OrthoDB" id="2018619at2759"/>
<keyword evidence="3 9" id="KW-0812">Transmembrane</keyword>
<evidence type="ECO:0000259" key="10">
    <source>
        <dbReference type="PROSITE" id="PS50048"/>
    </source>
</evidence>
<dbReference type="CDD" id="cd00067">
    <property type="entry name" value="GAL4"/>
    <property type="match status" value="1"/>
</dbReference>
<dbReference type="GO" id="GO:0000981">
    <property type="term" value="F:DNA-binding transcription factor activity, RNA polymerase II-specific"/>
    <property type="evidence" value="ECO:0007669"/>
    <property type="project" value="InterPro"/>
</dbReference>
<dbReference type="InterPro" id="IPR007219">
    <property type="entry name" value="XnlR_reg_dom"/>
</dbReference>
<dbReference type="InterPro" id="IPR001248">
    <property type="entry name" value="Pur-cyt_permease"/>
</dbReference>
<dbReference type="CDD" id="cd12148">
    <property type="entry name" value="fungal_TF_MHR"/>
    <property type="match status" value="1"/>
</dbReference>
<feature type="transmembrane region" description="Helical" evidence="9">
    <location>
        <begin position="377"/>
        <end position="393"/>
    </location>
</feature>
<dbReference type="PANTHER" id="PTHR30618">
    <property type="entry name" value="NCS1 FAMILY PURINE/PYRIMIDINE TRANSPORTER"/>
    <property type="match status" value="1"/>
</dbReference>
<dbReference type="InterPro" id="IPR001138">
    <property type="entry name" value="Zn2Cys6_DnaBD"/>
</dbReference>
<feature type="compositionally biased region" description="Basic and acidic residues" evidence="8">
    <location>
        <begin position="624"/>
        <end position="636"/>
    </location>
</feature>
<accession>A0A135V690</accession>
<keyword evidence="6 9" id="KW-0472">Membrane</keyword>
<dbReference type="InterPro" id="IPR036864">
    <property type="entry name" value="Zn2-C6_fun-type_DNA-bd_sf"/>
</dbReference>
<comment type="caution">
    <text evidence="11">The sequence shown here is derived from an EMBL/GenBank/DDBJ whole genome shotgun (WGS) entry which is preliminary data.</text>
</comment>
<evidence type="ECO:0000256" key="3">
    <source>
        <dbReference type="ARBA" id="ARBA00022692"/>
    </source>
</evidence>
<evidence type="ECO:0000256" key="7">
    <source>
        <dbReference type="ARBA" id="ARBA00023242"/>
    </source>
</evidence>
<keyword evidence="7" id="KW-0539">Nucleus</keyword>
<sequence length="1230" mass="134578">MPKATELERTKLYSSTTLCNSVSFASSRKINIAVSNGVSSCPEAGGTPLCFPVDWLLVNCNITTYLTGSALIPLGLTWWQAFICIIIGNLIATVAVIVNSLPGSYYHIGFPVFSRAVWGMWGSQFVIWNRIFLSLAWVGGECIYVILLSWDPRLESHIPNSMPIGTGMTTAQFVSYIVFSVISLPVIWIRPHRLEMFFRFACSITLVFFVVLLIWALATMGSSGFGDTITSGSALSNTGGPDSVAWLMIYGIVSTIGSIAAGILNQNDYSRFATQPKHAIVGQAISFPFYSISSSLIGILVTAATQERFGGEAIWNPPTLFAQLLAQDETAGTRAACFFAGLCLVISQIGVNVPGNALAGGFDLAATFPKYLNIRRGAYITAIFSVVVNPWRLVNTATIFLTVLSSYSVFLAPMTGLMISSYLVVNKSKVNVNDLYRGDSGSIYWFSYGCNWRAPVAWLVGVVPCMPGFIAAVDTSVTVNEGAIELYSMSYIYGLLSSGLVYALLHRYFPARSLDAFVRDSPSARELQQMHESKWDVTLAETPEILEVLSGHGVKSGESAVPFKRVHRRYQRRPTASANFPRATPVRRPTSSRTLDSIIIDAMPNDSRKSSQRRKSKVLSEFGQARESRSRKNRPCDACRKRKTACVITSTPPCLFCKGRGIECKSSASESFASASPASASAPAPQDVAQDGPSSHLESPRITLKDSVPSPRNDTLEIFRVPHMQTLEDNENGTAHSMGPAAEQDTHFLASFRSDVLSGPNQIDAEFIQVYEGSGYPWDPPVHFCLLQDEFTTQDNKAREEASGAIEELVEPHGPTLVRLYFRHIHPVLPVLSKCRFLRQYSDDKTKLPASLRGAVYALASVFGKTEPSLQGRFRFQQHALADLATDSLQRELDSPNLAKLQASLLLLHMTPNKTDSIAHPRTWTSTAQAVATAQMIGLHQDAGKWNLPAWEKRLRRKLWWATYVADVWSAVCHGNPPHIYPASFNTSHVSMEDLRAEESVPGDLRVLVDPDNVEFDVATGARFLELVKSGAQAYASRVTEDRGDEPRASSLAPGRTAKLVDTAAAMSYDASTSYYAHLALLYRALMNTATKVAKAMPSSSLHLWFGTALSDFASFTDFMGELTPEDLQGFWGCHARSQLILCGNFIVYLFVLATELGDVMSAFNLLEGFHDTLQRLNRQANSISELLLLPVTLRIDSFFTQAADRLRGGPAAIGTAAATSTLGATSNTI</sequence>
<evidence type="ECO:0000256" key="6">
    <source>
        <dbReference type="ARBA" id="ARBA00023136"/>
    </source>
</evidence>
<keyword evidence="4" id="KW-0479">Metal-binding</keyword>
<reference evidence="11 12" key="1">
    <citation type="submission" date="2014-02" db="EMBL/GenBank/DDBJ databases">
        <title>The genome sequence of Colletotrichum salicis CBS 607.94.</title>
        <authorList>
            <person name="Baroncelli R."/>
            <person name="Thon M.R."/>
        </authorList>
    </citation>
    <scope>NUCLEOTIDE SEQUENCE [LARGE SCALE GENOMIC DNA]</scope>
    <source>
        <strain evidence="11 12">CBS 607.94</strain>
    </source>
</reference>
<evidence type="ECO:0000256" key="8">
    <source>
        <dbReference type="SAM" id="MobiDB-lite"/>
    </source>
</evidence>
<evidence type="ECO:0000256" key="2">
    <source>
        <dbReference type="ARBA" id="ARBA00008974"/>
    </source>
</evidence>
<keyword evidence="12" id="KW-1185">Reference proteome</keyword>
<dbReference type="CDD" id="cd11482">
    <property type="entry name" value="SLC-NCS1sbd_NRT1-like"/>
    <property type="match status" value="1"/>
</dbReference>
<feature type="transmembrane region" description="Helical" evidence="9">
    <location>
        <begin position="399"/>
        <end position="425"/>
    </location>
</feature>
<evidence type="ECO:0000256" key="5">
    <source>
        <dbReference type="ARBA" id="ARBA00022989"/>
    </source>
</evidence>
<dbReference type="GO" id="GO:0005886">
    <property type="term" value="C:plasma membrane"/>
    <property type="evidence" value="ECO:0007669"/>
    <property type="project" value="TreeGrafter"/>
</dbReference>
<feature type="compositionally biased region" description="Low complexity" evidence="8">
    <location>
        <begin position="675"/>
        <end position="685"/>
    </location>
</feature>
<dbReference type="GO" id="GO:0006351">
    <property type="term" value="P:DNA-templated transcription"/>
    <property type="evidence" value="ECO:0007669"/>
    <property type="project" value="InterPro"/>
</dbReference>
<evidence type="ECO:0000256" key="4">
    <source>
        <dbReference type="ARBA" id="ARBA00022723"/>
    </source>
</evidence>
<dbReference type="GO" id="GO:0015205">
    <property type="term" value="F:nucleobase transmembrane transporter activity"/>
    <property type="evidence" value="ECO:0007669"/>
    <property type="project" value="TreeGrafter"/>
</dbReference>
<evidence type="ECO:0000256" key="9">
    <source>
        <dbReference type="SAM" id="Phobius"/>
    </source>
</evidence>
<protein>
    <submittedName>
        <fullName evidence="11">Thiamine transporter</fullName>
    </submittedName>
</protein>
<gene>
    <name evidence="11" type="ORF">CSAL01_05575</name>
</gene>
<dbReference type="Pfam" id="PF02133">
    <property type="entry name" value="Transp_cyt_pur"/>
    <property type="match status" value="1"/>
</dbReference>
<evidence type="ECO:0000313" key="11">
    <source>
        <dbReference type="EMBL" id="KXH68071.1"/>
    </source>
</evidence>
<comment type="similarity">
    <text evidence="2">Belongs to the purine-cytosine permease (2.A.39) family.</text>
</comment>
<dbReference type="AlphaFoldDB" id="A0A135V690"/>
<feature type="transmembrane region" description="Helical" evidence="9">
    <location>
        <begin position="491"/>
        <end position="509"/>
    </location>
</feature>
<dbReference type="PROSITE" id="PS00463">
    <property type="entry name" value="ZN2_CY6_FUNGAL_1"/>
    <property type="match status" value="1"/>
</dbReference>
<name>A0A135V690_9PEZI</name>
<dbReference type="GO" id="GO:0008270">
    <property type="term" value="F:zinc ion binding"/>
    <property type="evidence" value="ECO:0007669"/>
    <property type="project" value="InterPro"/>
</dbReference>
<dbReference type="Pfam" id="PF04082">
    <property type="entry name" value="Fungal_trans"/>
    <property type="match status" value="1"/>
</dbReference>
<feature type="domain" description="Zn(2)-C6 fungal-type" evidence="10">
    <location>
        <begin position="635"/>
        <end position="664"/>
    </location>
</feature>
<feature type="transmembrane region" description="Helical" evidence="9">
    <location>
        <begin position="76"/>
        <end position="98"/>
    </location>
</feature>
<organism evidence="11 12">
    <name type="scientific">Colletotrichum salicis</name>
    <dbReference type="NCBI Taxonomy" id="1209931"/>
    <lineage>
        <taxon>Eukaryota</taxon>
        <taxon>Fungi</taxon>
        <taxon>Dikarya</taxon>
        <taxon>Ascomycota</taxon>
        <taxon>Pezizomycotina</taxon>
        <taxon>Sordariomycetes</taxon>
        <taxon>Hypocreomycetidae</taxon>
        <taxon>Glomerellales</taxon>
        <taxon>Glomerellaceae</taxon>
        <taxon>Colletotrichum</taxon>
        <taxon>Colletotrichum acutatum species complex</taxon>
    </lineage>
</organism>
<feature type="transmembrane region" description="Helical" evidence="9">
    <location>
        <begin position="170"/>
        <end position="189"/>
    </location>
</feature>
<dbReference type="GO" id="GO:0003677">
    <property type="term" value="F:DNA binding"/>
    <property type="evidence" value="ECO:0007669"/>
    <property type="project" value="InterPro"/>
</dbReference>
<dbReference type="SUPFAM" id="SSF57701">
    <property type="entry name" value="Zn2/Cys6 DNA-binding domain"/>
    <property type="match status" value="1"/>
</dbReference>
<feature type="region of interest" description="Disordered" evidence="8">
    <location>
        <begin position="675"/>
        <end position="714"/>
    </location>
</feature>
<keyword evidence="5 9" id="KW-1133">Transmembrane helix</keyword>